<dbReference type="InterPro" id="IPR027417">
    <property type="entry name" value="P-loop_NTPase"/>
</dbReference>
<dbReference type="Proteomes" id="UP000243719">
    <property type="component" value="Unassembled WGS sequence"/>
</dbReference>
<feature type="domain" description="PAS" evidence="7">
    <location>
        <begin position="202"/>
        <end position="239"/>
    </location>
</feature>
<dbReference type="PROSITE" id="PS00675">
    <property type="entry name" value="SIGMA54_INTERACT_1"/>
    <property type="match status" value="1"/>
</dbReference>
<dbReference type="Pfam" id="PF25601">
    <property type="entry name" value="AAA_lid_14"/>
    <property type="match status" value="1"/>
</dbReference>
<keyword evidence="2" id="KW-0067">ATP-binding</keyword>
<dbReference type="PRINTS" id="PR01590">
    <property type="entry name" value="HTHFIS"/>
</dbReference>
<evidence type="ECO:0000259" key="6">
    <source>
        <dbReference type="PROSITE" id="PS50045"/>
    </source>
</evidence>
<keyword evidence="5" id="KW-0804">Transcription</keyword>
<dbReference type="RefSeq" id="WP_091905718.1">
    <property type="nucleotide sequence ID" value="NZ_FNLO01000002.1"/>
</dbReference>
<dbReference type="PANTHER" id="PTHR32071">
    <property type="entry name" value="TRANSCRIPTIONAL REGULATORY PROTEIN"/>
    <property type="match status" value="1"/>
</dbReference>
<dbReference type="FunFam" id="3.40.50.300:FF:000006">
    <property type="entry name" value="DNA-binding transcriptional regulator NtrC"/>
    <property type="match status" value="1"/>
</dbReference>
<dbReference type="InterPro" id="IPR002078">
    <property type="entry name" value="Sigma_54_int"/>
</dbReference>
<dbReference type="PROSITE" id="PS00676">
    <property type="entry name" value="SIGMA54_INTERACT_2"/>
    <property type="match status" value="1"/>
</dbReference>
<evidence type="ECO:0000256" key="3">
    <source>
        <dbReference type="ARBA" id="ARBA00023015"/>
    </source>
</evidence>
<dbReference type="Pfam" id="PF06506">
    <property type="entry name" value="PrpR_N"/>
    <property type="match status" value="1"/>
</dbReference>
<dbReference type="STRING" id="1770053.SAMN05216551_102433"/>
<dbReference type="InterPro" id="IPR025943">
    <property type="entry name" value="Sigma_54_int_dom_ATP-bd_2"/>
</dbReference>
<dbReference type="GO" id="GO:0043565">
    <property type="term" value="F:sequence-specific DNA binding"/>
    <property type="evidence" value="ECO:0007669"/>
    <property type="project" value="InterPro"/>
</dbReference>
<gene>
    <name evidence="8" type="ORF">SAMN05216551_102433</name>
</gene>
<dbReference type="PROSITE" id="PS50045">
    <property type="entry name" value="SIGMA54_INTERACT_4"/>
    <property type="match status" value="1"/>
</dbReference>
<dbReference type="InterPro" id="IPR035965">
    <property type="entry name" value="PAS-like_dom_sf"/>
</dbReference>
<proteinExistence type="predicted"/>
<dbReference type="InterPro" id="IPR003593">
    <property type="entry name" value="AAA+_ATPase"/>
</dbReference>
<dbReference type="Gene3D" id="3.30.450.20">
    <property type="entry name" value="PAS domain"/>
    <property type="match status" value="1"/>
</dbReference>
<dbReference type="GO" id="GO:0006355">
    <property type="term" value="P:regulation of DNA-templated transcription"/>
    <property type="evidence" value="ECO:0007669"/>
    <property type="project" value="InterPro"/>
</dbReference>
<dbReference type="Gene3D" id="3.40.50.300">
    <property type="entry name" value="P-loop containing nucleotide triphosphate hydrolases"/>
    <property type="match status" value="1"/>
</dbReference>
<evidence type="ECO:0000313" key="8">
    <source>
        <dbReference type="EMBL" id="SDV47276.1"/>
    </source>
</evidence>
<feature type="domain" description="Sigma-54 factor interaction" evidence="6">
    <location>
        <begin position="330"/>
        <end position="561"/>
    </location>
</feature>
<dbReference type="Gene3D" id="3.40.50.2300">
    <property type="match status" value="1"/>
</dbReference>
<keyword evidence="4" id="KW-0238">DNA-binding</keyword>
<protein>
    <submittedName>
        <fullName evidence="8">Transcriptional regulator, propionate catabolism operon regulatory protein</fullName>
    </submittedName>
</protein>
<dbReference type="InterPro" id="IPR000014">
    <property type="entry name" value="PAS"/>
</dbReference>
<dbReference type="PROSITE" id="PS50112">
    <property type="entry name" value="PAS"/>
    <property type="match status" value="1"/>
</dbReference>
<dbReference type="SUPFAM" id="SSF46689">
    <property type="entry name" value="Homeodomain-like"/>
    <property type="match status" value="1"/>
</dbReference>
<evidence type="ECO:0000256" key="2">
    <source>
        <dbReference type="ARBA" id="ARBA00022840"/>
    </source>
</evidence>
<keyword evidence="9" id="KW-1185">Reference proteome</keyword>
<dbReference type="PROSITE" id="PS00688">
    <property type="entry name" value="SIGMA54_INTERACT_3"/>
    <property type="match status" value="1"/>
</dbReference>
<dbReference type="InterPro" id="IPR002197">
    <property type="entry name" value="HTH_Fis"/>
</dbReference>
<organism evidence="8 9">
    <name type="scientific">Chitinasiproducens palmae</name>
    <dbReference type="NCBI Taxonomy" id="1770053"/>
    <lineage>
        <taxon>Bacteria</taxon>
        <taxon>Pseudomonadati</taxon>
        <taxon>Pseudomonadota</taxon>
        <taxon>Betaproteobacteria</taxon>
        <taxon>Burkholderiales</taxon>
        <taxon>Burkholderiaceae</taxon>
        <taxon>Chitinasiproducens</taxon>
    </lineage>
</organism>
<dbReference type="SMART" id="SM00382">
    <property type="entry name" value="AAA"/>
    <property type="match status" value="1"/>
</dbReference>
<accession>A0A1H2PLF6</accession>
<dbReference type="InterPro" id="IPR010524">
    <property type="entry name" value="Sig_transdc_resp-reg_PrpR_N"/>
</dbReference>
<dbReference type="SUPFAM" id="SSF55785">
    <property type="entry name" value="PYP-like sensor domain (PAS domain)"/>
    <property type="match status" value="1"/>
</dbReference>
<evidence type="ECO:0000259" key="7">
    <source>
        <dbReference type="PROSITE" id="PS50112"/>
    </source>
</evidence>
<dbReference type="CDD" id="cd00009">
    <property type="entry name" value="AAA"/>
    <property type="match status" value="1"/>
</dbReference>
<dbReference type="GO" id="GO:0000156">
    <property type="term" value="F:phosphorelay response regulator activity"/>
    <property type="evidence" value="ECO:0007669"/>
    <property type="project" value="InterPro"/>
</dbReference>
<dbReference type="Gene3D" id="1.10.10.60">
    <property type="entry name" value="Homeodomain-like"/>
    <property type="match status" value="1"/>
</dbReference>
<dbReference type="InterPro" id="IPR058031">
    <property type="entry name" value="AAA_lid_NorR"/>
</dbReference>
<dbReference type="Pfam" id="PF00158">
    <property type="entry name" value="Sigma54_activat"/>
    <property type="match status" value="1"/>
</dbReference>
<dbReference type="Pfam" id="PF13188">
    <property type="entry name" value="PAS_8"/>
    <property type="match status" value="1"/>
</dbReference>
<dbReference type="SUPFAM" id="SSF52540">
    <property type="entry name" value="P-loop containing nucleoside triphosphate hydrolases"/>
    <property type="match status" value="1"/>
</dbReference>
<dbReference type="InterPro" id="IPR025662">
    <property type="entry name" value="Sigma_54_int_dom_ATP-bd_1"/>
</dbReference>
<keyword evidence="1" id="KW-0547">Nucleotide-binding</keyword>
<dbReference type="Gene3D" id="1.10.8.60">
    <property type="match status" value="1"/>
</dbReference>
<evidence type="ECO:0000256" key="1">
    <source>
        <dbReference type="ARBA" id="ARBA00022741"/>
    </source>
</evidence>
<dbReference type="InterPro" id="IPR009057">
    <property type="entry name" value="Homeodomain-like_sf"/>
</dbReference>
<evidence type="ECO:0000256" key="5">
    <source>
        <dbReference type="ARBA" id="ARBA00023163"/>
    </source>
</evidence>
<dbReference type="SUPFAM" id="SSF159800">
    <property type="entry name" value="PrpR receptor domain-like"/>
    <property type="match status" value="1"/>
</dbReference>
<evidence type="ECO:0000313" key="9">
    <source>
        <dbReference type="Proteomes" id="UP000243719"/>
    </source>
</evidence>
<name>A0A1H2PLF6_9BURK</name>
<dbReference type="OrthoDB" id="9761705at2"/>
<dbReference type="InterPro" id="IPR025944">
    <property type="entry name" value="Sigma_54_int_dom_CS"/>
</dbReference>
<evidence type="ECO:0000256" key="4">
    <source>
        <dbReference type="ARBA" id="ARBA00023125"/>
    </source>
</evidence>
<dbReference type="AlphaFoldDB" id="A0A1H2PLF6"/>
<dbReference type="Pfam" id="PF02954">
    <property type="entry name" value="HTH_8"/>
    <property type="match status" value="1"/>
</dbReference>
<dbReference type="GO" id="GO:0005524">
    <property type="term" value="F:ATP binding"/>
    <property type="evidence" value="ECO:0007669"/>
    <property type="project" value="UniProtKB-KW"/>
</dbReference>
<sequence length="686" mass="74327">MFDHQTADRPGVALVSISRLRTLCETVSPRYAHRGRFISLTEGYGAAVTRLRALVAAGDVDVVLAAGSNGAYLREHLSVPVVTVRVNGFDVLKAVGEAAGTWPGAPIGLVLHEAVSEELASLGRWLQVTLLQRGYRSIDEVTRAVDHLVAQGCKVVIGPGMACDLAQAAGVGSVFLYSIGAVEEAFERALELAVVHRQQEAKRHRLDRIVAHLRDGVVAFDSDRRVEAVNPAMLELLGLPAGSNADARLAAHFDTLVDEVAREGAPIEERVTRSGARSLIVNCLPIVEHGMFAGAVVTAQDGNVVQRIDRTLRSEQRQRHGGARHALTDVVGASPALMRARTLAEHAAARDVTVLLEGESGTGKELLAQGIHRASRRRQQPFIAFNCAALPEGLIEAELFGHEEGAFTGARRGGKPGLFEMADGGTIFLDEIGDMPLAMQSRLLRVLQQREITRLGALRPTPIDVRVIAATHRDLHALTDAGRFRADLLFRLNLLPIRLPALRERRDDIPALAAHLLSHGDTALPAPQAERVLAFIAPMLDAYDWPGNVRELDNLLQRAAIHLESGLDDDRDRMADMERLDRVFPEFARFRRKVADTLAGGTSSASASDNARQAPAEHALPYAPYAPYAPNGKPAAPPARSMPDFEAVESALARHGGNRAAASRALGIGRTTLWRLLRERDQSRSR</sequence>
<keyword evidence="3" id="KW-0805">Transcription regulation</keyword>
<reference evidence="9" key="1">
    <citation type="submission" date="2016-09" db="EMBL/GenBank/DDBJ databases">
        <authorList>
            <person name="Varghese N."/>
            <person name="Submissions S."/>
        </authorList>
    </citation>
    <scope>NUCLEOTIDE SEQUENCE [LARGE SCALE GENOMIC DNA]</scope>
    <source>
        <strain evidence="9">JS23</strain>
    </source>
</reference>
<dbReference type="EMBL" id="FNLO01000002">
    <property type="protein sequence ID" value="SDV47276.1"/>
    <property type="molecule type" value="Genomic_DNA"/>
</dbReference>